<dbReference type="SUPFAM" id="SSF50891">
    <property type="entry name" value="Cyclophilin-like"/>
    <property type="match status" value="1"/>
</dbReference>
<keyword evidence="3" id="KW-1185">Reference proteome</keyword>
<dbReference type="AlphaFoldDB" id="A0A0S4JEH9"/>
<proteinExistence type="predicted"/>
<accession>A0A0S4JEH9</accession>
<dbReference type="EMBL" id="CYKH01001653">
    <property type="protein sequence ID" value="CUG88574.1"/>
    <property type="molecule type" value="Genomic_DNA"/>
</dbReference>
<feature type="compositionally biased region" description="Polar residues" evidence="1">
    <location>
        <begin position="37"/>
        <end position="48"/>
    </location>
</feature>
<keyword evidence="2" id="KW-0413">Isomerase</keyword>
<dbReference type="Proteomes" id="UP000051952">
    <property type="component" value="Unassembled WGS sequence"/>
</dbReference>
<dbReference type="GO" id="GO:0016853">
    <property type="term" value="F:isomerase activity"/>
    <property type="evidence" value="ECO:0007669"/>
    <property type="project" value="UniProtKB-KW"/>
</dbReference>
<dbReference type="InterPro" id="IPR029000">
    <property type="entry name" value="Cyclophilin-like_dom_sf"/>
</dbReference>
<feature type="compositionally biased region" description="Low complexity" evidence="1">
    <location>
        <begin position="49"/>
        <end position="70"/>
    </location>
</feature>
<name>A0A0S4JEH9_BODSA</name>
<reference evidence="3" key="1">
    <citation type="submission" date="2015-09" db="EMBL/GenBank/DDBJ databases">
        <authorList>
            <consortium name="Pathogen Informatics"/>
        </authorList>
    </citation>
    <scope>NUCLEOTIDE SEQUENCE [LARGE SCALE GENOMIC DNA]</scope>
    <source>
        <strain evidence="3">Lake Konstanz</strain>
    </source>
</reference>
<evidence type="ECO:0000313" key="3">
    <source>
        <dbReference type="Proteomes" id="UP000051952"/>
    </source>
</evidence>
<evidence type="ECO:0000313" key="2">
    <source>
        <dbReference type="EMBL" id="CUG88574.1"/>
    </source>
</evidence>
<sequence>MCNSGPNTNGSQFFICCLPRIVSTATQQQPSDAVGNNDATPATDGDSNATPSALPADSSSPPTSSTTTSVVTSAAYLDSRQVAFGRLMEGSEDVLHRLLEEIQPYVAGGAGGEFDDSAAAGSIDIQSPFSIGAIGPL</sequence>
<organism evidence="2 3">
    <name type="scientific">Bodo saltans</name>
    <name type="common">Flagellated protozoan</name>
    <dbReference type="NCBI Taxonomy" id="75058"/>
    <lineage>
        <taxon>Eukaryota</taxon>
        <taxon>Discoba</taxon>
        <taxon>Euglenozoa</taxon>
        <taxon>Kinetoplastea</taxon>
        <taxon>Metakinetoplastina</taxon>
        <taxon>Eubodonida</taxon>
        <taxon>Bodonidae</taxon>
        <taxon>Bodo</taxon>
    </lineage>
</organism>
<dbReference type="VEuPathDB" id="TriTrypDB:BSAL_16090"/>
<feature type="region of interest" description="Disordered" evidence="1">
    <location>
        <begin position="28"/>
        <end position="70"/>
    </location>
</feature>
<protein>
    <submittedName>
        <fullName evidence="2">Cyclophilin type peptidyl-prolyl cis-trans isomerase, putative</fullName>
    </submittedName>
</protein>
<evidence type="ECO:0000256" key="1">
    <source>
        <dbReference type="SAM" id="MobiDB-lite"/>
    </source>
</evidence>
<dbReference type="Gene3D" id="2.40.100.10">
    <property type="entry name" value="Cyclophilin-like"/>
    <property type="match status" value="1"/>
</dbReference>
<gene>
    <name evidence="2" type="ORF">BSAL_16090</name>
</gene>